<proteinExistence type="predicted"/>
<reference evidence="2 5" key="2">
    <citation type="submission" date="2020-08" db="EMBL/GenBank/DDBJ databases">
        <title>Genomic Encyclopedia of Type Strains, Phase IV (KMG-IV): sequencing the most valuable type-strain genomes for metagenomic binning, comparative biology and taxonomic classification.</title>
        <authorList>
            <person name="Goeker M."/>
        </authorList>
    </citation>
    <scope>NUCLEOTIDE SEQUENCE [LARGE SCALE GENOMIC DNA]</scope>
    <source>
        <strain evidence="2 5">DSM 12027</strain>
    </source>
</reference>
<dbReference type="EMBL" id="VDMO01000029">
    <property type="protein sequence ID" value="TNM67514.1"/>
    <property type="molecule type" value="Genomic_DNA"/>
</dbReference>
<evidence type="ECO:0000313" key="2">
    <source>
        <dbReference type="EMBL" id="MBB6018482.1"/>
    </source>
</evidence>
<protein>
    <recommendedName>
        <fullName evidence="6">Lipoprotein</fullName>
    </recommendedName>
</protein>
<evidence type="ECO:0000256" key="1">
    <source>
        <dbReference type="SAM" id="SignalP"/>
    </source>
</evidence>
<reference evidence="3 4" key="1">
    <citation type="submission" date="2019-06" db="EMBL/GenBank/DDBJ databases">
        <title>Genome sequence of Deinococcus radiopugnans ATCC 19172.</title>
        <authorList>
            <person name="Maclea K.S."/>
            <person name="Maynard C.R."/>
        </authorList>
    </citation>
    <scope>NUCLEOTIDE SEQUENCE [LARGE SCALE GENOMIC DNA]</scope>
    <source>
        <strain evidence="3 4">ATCC 19172</strain>
    </source>
</reference>
<gene>
    <name evidence="3" type="ORF">FHR04_18200</name>
    <name evidence="2" type="ORF">HNQ04_003763</name>
</gene>
<accession>A0A5C4XWA2</accession>
<comment type="caution">
    <text evidence="3">The sequence shown here is derived from an EMBL/GenBank/DDBJ whole genome shotgun (WGS) entry which is preliminary data.</text>
</comment>
<feature type="signal peptide" evidence="1">
    <location>
        <begin position="1"/>
        <end position="16"/>
    </location>
</feature>
<dbReference type="OrthoDB" id="68630at2"/>
<dbReference type="EMBL" id="JACHEW010000031">
    <property type="protein sequence ID" value="MBB6018482.1"/>
    <property type="molecule type" value="Genomic_DNA"/>
</dbReference>
<keyword evidence="1" id="KW-0732">Signal</keyword>
<evidence type="ECO:0000313" key="5">
    <source>
        <dbReference type="Proteomes" id="UP000629870"/>
    </source>
</evidence>
<dbReference type="RefSeq" id="WP_139404636.1">
    <property type="nucleotide sequence ID" value="NZ_JACHEW010000031.1"/>
</dbReference>
<dbReference type="AlphaFoldDB" id="A0A5C4XWA2"/>
<feature type="chain" id="PRO_5023028411" description="Lipoprotein" evidence="1">
    <location>
        <begin position="17"/>
        <end position="141"/>
    </location>
</feature>
<organism evidence="3 4">
    <name type="scientific">Deinococcus radiopugnans ATCC 19172</name>
    <dbReference type="NCBI Taxonomy" id="585398"/>
    <lineage>
        <taxon>Bacteria</taxon>
        <taxon>Thermotogati</taxon>
        <taxon>Deinococcota</taxon>
        <taxon>Deinococci</taxon>
        <taxon>Deinococcales</taxon>
        <taxon>Deinococcaceae</taxon>
        <taxon>Deinococcus</taxon>
    </lineage>
</organism>
<keyword evidence="5" id="KW-1185">Reference proteome</keyword>
<evidence type="ECO:0000313" key="3">
    <source>
        <dbReference type="EMBL" id="TNM67514.1"/>
    </source>
</evidence>
<evidence type="ECO:0000313" key="4">
    <source>
        <dbReference type="Proteomes" id="UP000313988"/>
    </source>
</evidence>
<name>A0A5C4XWA2_9DEIO</name>
<evidence type="ECO:0008006" key="6">
    <source>
        <dbReference type="Google" id="ProtNLM"/>
    </source>
</evidence>
<dbReference type="PROSITE" id="PS51257">
    <property type="entry name" value="PROKAR_LIPOPROTEIN"/>
    <property type="match status" value="1"/>
</dbReference>
<dbReference type="Proteomes" id="UP000313988">
    <property type="component" value="Unassembled WGS sequence"/>
</dbReference>
<sequence>MKRIVFMLGTSLVACAPAVTSPIASLPLKAGQLWQYTVTPEGQPTITGIISAGTVQFTTPIDAPKNDSTALMTGEISRGATLLYFPKSGTIKLSLYSELNQETGNCTFVFTDKHQRVVVSDYSPASKTSRVIGKCELRLIS</sequence>
<dbReference type="Proteomes" id="UP000629870">
    <property type="component" value="Unassembled WGS sequence"/>
</dbReference>